<dbReference type="GeneID" id="98142388"/>
<evidence type="ECO:0000259" key="1">
    <source>
        <dbReference type="Pfam" id="PF07859"/>
    </source>
</evidence>
<keyword evidence="3" id="KW-1185">Reference proteome</keyword>
<dbReference type="InterPro" id="IPR013094">
    <property type="entry name" value="AB_hydrolase_3"/>
</dbReference>
<dbReference type="Gene3D" id="3.40.50.1820">
    <property type="entry name" value="alpha/beta hydrolase"/>
    <property type="match status" value="1"/>
</dbReference>
<keyword evidence="2" id="KW-0378">Hydrolase</keyword>
<dbReference type="GO" id="GO:0016787">
    <property type="term" value="F:hydrolase activity"/>
    <property type="evidence" value="ECO:0007669"/>
    <property type="project" value="UniProtKB-KW"/>
</dbReference>
<feature type="domain" description="Alpha/beta hydrolase fold-3" evidence="1">
    <location>
        <begin position="107"/>
        <end position="321"/>
    </location>
</feature>
<evidence type="ECO:0000313" key="2">
    <source>
        <dbReference type="EMBL" id="KAL2869701.1"/>
    </source>
</evidence>
<name>A0ABR4LYS4_9EURO</name>
<evidence type="ECO:0000313" key="3">
    <source>
        <dbReference type="Proteomes" id="UP001610432"/>
    </source>
</evidence>
<dbReference type="PANTHER" id="PTHR23025">
    <property type="entry name" value="TRIACYLGLYCEROL LIPASE"/>
    <property type="match status" value="1"/>
</dbReference>
<protein>
    <submittedName>
        <fullName evidence="2">Alpha/Beta hydrolase protein</fullName>
    </submittedName>
</protein>
<reference evidence="2 3" key="1">
    <citation type="submission" date="2024-07" db="EMBL/GenBank/DDBJ databases">
        <title>Section-level genome sequencing and comparative genomics of Aspergillus sections Usti and Cavernicolus.</title>
        <authorList>
            <consortium name="Lawrence Berkeley National Laboratory"/>
            <person name="Nybo J.L."/>
            <person name="Vesth T.C."/>
            <person name="Theobald S."/>
            <person name="Frisvad J.C."/>
            <person name="Larsen T.O."/>
            <person name="Kjaerboelling I."/>
            <person name="Rothschild-Mancinelli K."/>
            <person name="Lyhne E.K."/>
            <person name="Kogle M.E."/>
            <person name="Barry K."/>
            <person name="Clum A."/>
            <person name="Na H."/>
            <person name="Ledsgaard L."/>
            <person name="Lin J."/>
            <person name="Lipzen A."/>
            <person name="Kuo A."/>
            <person name="Riley R."/>
            <person name="Mondo S."/>
            <person name="Labutti K."/>
            <person name="Haridas S."/>
            <person name="Pangalinan J."/>
            <person name="Salamov A.A."/>
            <person name="Simmons B.A."/>
            <person name="Magnuson J.K."/>
            <person name="Chen J."/>
            <person name="Drula E."/>
            <person name="Henrissat B."/>
            <person name="Wiebenga A."/>
            <person name="Lubbers R.J."/>
            <person name="Gomes A.C."/>
            <person name="Macurrencykelacurrency M.R."/>
            <person name="Stajich J."/>
            <person name="Grigoriev I.V."/>
            <person name="Mortensen U.H."/>
            <person name="De Vries R.P."/>
            <person name="Baker S.E."/>
            <person name="Andersen M.R."/>
        </authorList>
    </citation>
    <scope>NUCLEOTIDE SEQUENCE [LARGE SCALE GENOMIC DNA]</scope>
    <source>
        <strain evidence="2 3">CBS 449.75</strain>
    </source>
</reference>
<dbReference type="EMBL" id="JBFXLQ010000008">
    <property type="protein sequence ID" value="KAL2869701.1"/>
    <property type="molecule type" value="Genomic_DNA"/>
</dbReference>
<dbReference type="SUPFAM" id="SSF53474">
    <property type="entry name" value="alpha/beta-Hydrolases"/>
    <property type="match status" value="1"/>
</dbReference>
<sequence>MGDSSPKEVVQQQTKHEFKDELLALGRPDPEYKSLFVFGLPSSGGFATDPIDVMRDFHFNLEKKNYDSIQTPGTQESVGKIPMRDGYESEIRIFRPSLLPEDGSPLVVLIFGGGFLAGTNMQHVPFARALTSIYSATTITISYRRAPEHPFPFAPNDAWDSVKWIAQHATLLGADPSKGFILGGVSAGGNLTAVTAQRAVKEKLSPPLTGIWVSIPPLAVDAKGIPEEYRVDWVSRIQNASAPILDVRDIDICAAAYKPDLSSENFSPFVNPDVVPQLPPAYVQVVGMDPLRDDGLIYERYLKDHGVKTRLDVYPGVPHCHYAFHPGLALSKKFEVDVKLGVGWLLGRDMKEAQLELSEPRWLWLRFMDSIFWGLSKLFWSR</sequence>
<dbReference type="PANTHER" id="PTHR23025:SF3">
    <property type="entry name" value="HORMONE-SENSITIVE LIPASE"/>
    <property type="match status" value="1"/>
</dbReference>
<comment type="caution">
    <text evidence="2">The sequence shown here is derived from an EMBL/GenBank/DDBJ whole genome shotgun (WGS) entry which is preliminary data.</text>
</comment>
<dbReference type="RefSeq" id="XP_070888680.1">
    <property type="nucleotide sequence ID" value="XM_071027316.1"/>
</dbReference>
<dbReference type="InterPro" id="IPR029058">
    <property type="entry name" value="AB_hydrolase_fold"/>
</dbReference>
<dbReference type="Pfam" id="PF07859">
    <property type="entry name" value="Abhydrolase_3"/>
    <property type="match status" value="1"/>
</dbReference>
<accession>A0ABR4LYS4</accession>
<dbReference type="Proteomes" id="UP001610432">
    <property type="component" value="Unassembled WGS sequence"/>
</dbReference>
<gene>
    <name evidence="2" type="ORF">BJX67DRAFT_320185</name>
</gene>
<proteinExistence type="predicted"/>
<organism evidence="2 3">
    <name type="scientific">Aspergillus lucknowensis</name>
    <dbReference type="NCBI Taxonomy" id="176173"/>
    <lineage>
        <taxon>Eukaryota</taxon>
        <taxon>Fungi</taxon>
        <taxon>Dikarya</taxon>
        <taxon>Ascomycota</taxon>
        <taxon>Pezizomycotina</taxon>
        <taxon>Eurotiomycetes</taxon>
        <taxon>Eurotiomycetidae</taxon>
        <taxon>Eurotiales</taxon>
        <taxon>Aspergillaceae</taxon>
        <taxon>Aspergillus</taxon>
        <taxon>Aspergillus subgen. Nidulantes</taxon>
    </lineage>
</organism>